<reference evidence="2 3" key="1">
    <citation type="submission" date="2019-06" db="EMBL/GenBank/DDBJ databases">
        <title>Flavibacter putida gen. nov., sp. nov., a novel marine bacterium of the family Flavobacteriaceae isolated from coastal seawater.</title>
        <authorList>
            <person name="Feng X."/>
        </authorList>
    </citation>
    <scope>NUCLEOTIDE SEQUENCE [LARGE SCALE GENOMIC DNA]</scope>
    <source>
        <strain evidence="2 3">PLHSN227</strain>
    </source>
</reference>
<proteinExistence type="predicted"/>
<feature type="transmembrane region" description="Helical" evidence="1">
    <location>
        <begin position="170"/>
        <end position="188"/>
    </location>
</feature>
<keyword evidence="1" id="KW-0472">Membrane</keyword>
<organism evidence="2 3">
    <name type="scientific">Haloflavibacter putidus</name>
    <dbReference type="NCBI Taxonomy" id="2576776"/>
    <lineage>
        <taxon>Bacteria</taxon>
        <taxon>Pseudomonadati</taxon>
        <taxon>Bacteroidota</taxon>
        <taxon>Flavobacteriia</taxon>
        <taxon>Flavobacteriales</taxon>
        <taxon>Flavobacteriaceae</taxon>
        <taxon>Haloflavibacter</taxon>
    </lineage>
</organism>
<dbReference type="AlphaFoldDB" id="A0A508A0C4"/>
<dbReference type="EMBL" id="VIAR01000004">
    <property type="protein sequence ID" value="TQD39272.1"/>
    <property type="molecule type" value="Genomic_DNA"/>
</dbReference>
<evidence type="ECO:0000256" key="1">
    <source>
        <dbReference type="SAM" id="Phobius"/>
    </source>
</evidence>
<accession>A0A508A0C4</accession>
<sequence length="240" mass="28056">MKVTRTNIETKLKNYRDKHISEQSLLDTVEKILSEDTLHEEKIKDTLESNGDNNGGNTFKFDALKSENIYHIEQIKEICFTYRLRFLNSSLFKEDLPLEAIQKIKRLEKEHETQLSGFKIMAPAKAFQLKNADDPLLFAPIGNDYYYLVHKWGRDLHPLRKWLMWPFRSMENILITILAIGFTVGAMFPENMFSKNNSFSEYLILSLFTAKWVAGLVIFYGFKKGKNFSTAIWNSKYFNA</sequence>
<evidence type="ECO:0000313" key="2">
    <source>
        <dbReference type="EMBL" id="TQD39272.1"/>
    </source>
</evidence>
<dbReference type="Proteomes" id="UP000317169">
    <property type="component" value="Unassembled WGS sequence"/>
</dbReference>
<protein>
    <submittedName>
        <fullName evidence="2">Uncharacterized protein</fullName>
    </submittedName>
</protein>
<comment type="caution">
    <text evidence="2">The sequence shown here is derived from an EMBL/GenBank/DDBJ whole genome shotgun (WGS) entry which is preliminary data.</text>
</comment>
<keyword evidence="1" id="KW-0812">Transmembrane</keyword>
<dbReference type="RefSeq" id="WP_141421218.1">
    <property type="nucleotide sequence ID" value="NZ_VIAR01000004.1"/>
</dbReference>
<evidence type="ECO:0000313" key="3">
    <source>
        <dbReference type="Proteomes" id="UP000317169"/>
    </source>
</evidence>
<dbReference type="OrthoDB" id="1425482at2"/>
<feature type="transmembrane region" description="Helical" evidence="1">
    <location>
        <begin position="200"/>
        <end position="222"/>
    </location>
</feature>
<name>A0A508A0C4_9FLAO</name>
<keyword evidence="1" id="KW-1133">Transmembrane helix</keyword>
<gene>
    <name evidence="2" type="ORF">FKR84_05075</name>
</gene>
<keyword evidence="3" id="KW-1185">Reference proteome</keyword>